<protein>
    <recommendedName>
        <fullName evidence="4">HTH marR-type domain-containing protein</fullName>
    </recommendedName>
</protein>
<dbReference type="SUPFAM" id="SSF46785">
    <property type="entry name" value="Winged helix' DNA-binding domain"/>
    <property type="match status" value="1"/>
</dbReference>
<dbReference type="EMBL" id="LVJH01000003">
    <property type="protein sequence ID" value="OAB45260.1"/>
    <property type="molecule type" value="Genomic_DNA"/>
</dbReference>
<gene>
    <name evidence="2" type="ORF">PGLA_03095</name>
</gene>
<evidence type="ECO:0008006" key="4">
    <source>
        <dbReference type="Google" id="ProtNLM"/>
    </source>
</evidence>
<dbReference type="Gene3D" id="1.10.10.10">
    <property type="entry name" value="Winged helix-like DNA-binding domain superfamily/Winged helix DNA-binding domain"/>
    <property type="match status" value="1"/>
</dbReference>
<dbReference type="GO" id="GO:0003677">
    <property type="term" value="F:DNA binding"/>
    <property type="evidence" value="ECO:0007669"/>
    <property type="project" value="UniProtKB-KW"/>
</dbReference>
<keyword evidence="3" id="KW-1185">Reference proteome</keyword>
<dbReference type="InterPro" id="IPR036390">
    <property type="entry name" value="WH_DNA-bd_sf"/>
</dbReference>
<dbReference type="CDD" id="cd00090">
    <property type="entry name" value="HTH_ARSR"/>
    <property type="match status" value="1"/>
</dbReference>
<reference evidence="2 3" key="1">
    <citation type="submission" date="2016-03" db="EMBL/GenBank/DDBJ databases">
        <title>Draft genome sequence of Paenibacillus glacialis DSM 22343.</title>
        <authorList>
            <person name="Shin S.-K."/>
            <person name="Yi H."/>
        </authorList>
    </citation>
    <scope>NUCLEOTIDE SEQUENCE [LARGE SCALE GENOMIC DNA]</scope>
    <source>
        <strain evidence="2 3">DSM 22343</strain>
    </source>
</reference>
<dbReference type="InterPro" id="IPR036388">
    <property type="entry name" value="WH-like_DNA-bd_sf"/>
</dbReference>
<dbReference type="Proteomes" id="UP000076967">
    <property type="component" value="Unassembled WGS sequence"/>
</dbReference>
<evidence type="ECO:0000313" key="3">
    <source>
        <dbReference type="Proteomes" id="UP000076967"/>
    </source>
</evidence>
<keyword evidence="1" id="KW-0238">DNA-binding</keyword>
<dbReference type="AlphaFoldDB" id="A0A168N0Q5"/>
<organism evidence="2 3">
    <name type="scientific">Paenibacillus glacialis</name>
    <dbReference type="NCBI Taxonomy" id="494026"/>
    <lineage>
        <taxon>Bacteria</taxon>
        <taxon>Bacillati</taxon>
        <taxon>Bacillota</taxon>
        <taxon>Bacilli</taxon>
        <taxon>Bacillales</taxon>
        <taxon>Paenibacillaceae</taxon>
        <taxon>Paenibacillus</taxon>
    </lineage>
</organism>
<comment type="caution">
    <text evidence="2">The sequence shown here is derived from an EMBL/GenBank/DDBJ whole genome shotgun (WGS) entry which is preliminary data.</text>
</comment>
<evidence type="ECO:0000313" key="2">
    <source>
        <dbReference type="EMBL" id="OAB45260.1"/>
    </source>
</evidence>
<name>A0A168N0Q5_9BACL</name>
<sequence>MNGKDDERYKILKAFSESRYIYRSLGGLSKETGISKENVQMILNILINHELVEQANRPKGVRFLITQKGRQIIFN</sequence>
<proteinExistence type="predicted"/>
<evidence type="ECO:0000256" key="1">
    <source>
        <dbReference type="ARBA" id="ARBA00023125"/>
    </source>
</evidence>
<accession>A0A168N0Q5</accession>
<dbReference type="InterPro" id="IPR011991">
    <property type="entry name" value="ArsR-like_HTH"/>
</dbReference>